<dbReference type="OrthoDB" id="8900873at2"/>
<organism evidence="2 3">
    <name type="scientific">Lishizhenia tianjinensis</name>
    <dbReference type="NCBI Taxonomy" id="477690"/>
    <lineage>
        <taxon>Bacteria</taxon>
        <taxon>Pseudomonadati</taxon>
        <taxon>Bacteroidota</taxon>
        <taxon>Flavobacteriia</taxon>
        <taxon>Flavobacteriales</taxon>
        <taxon>Crocinitomicaceae</taxon>
        <taxon>Lishizhenia</taxon>
    </lineage>
</organism>
<keyword evidence="1" id="KW-0472">Membrane</keyword>
<protein>
    <recommendedName>
        <fullName evidence="4">Dolichyl-phosphate-mannose-protein mannosyltransferase</fullName>
    </recommendedName>
</protein>
<keyword evidence="3" id="KW-1185">Reference proteome</keyword>
<keyword evidence="1" id="KW-0812">Transmembrane</keyword>
<keyword evidence="1" id="KW-1133">Transmembrane helix</keyword>
<dbReference type="STRING" id="477690.SAMN05216474_0245"/>
<dbReference type="AlphaFoldDB" id="A0A1I6XJ01"/>
<feature type="transmembrane region" description="Helical" evidence="1">
    <location>
        <begin position="93"/>
        <end position="115"/>
    </location>
</feature>
<dbReference type="Proteomes" id="UP000236454">
    <property type="component" value="Unassembled WGS sequence"/>
</dbReference>
<feature type="transmembrane region" description="Helical" evidence="1">
    <location>
        <begin position="206"/>
        <end position="225"/>
    </location>
</feature>
<dbReference type="EMBL" id="FPAS01000001">
    <property type="protein sequence ID" value="SFT38325.1"/>
    <property type="molecule type" value="Genomic_DNA"/>
</dbReference>
<feature type="transmembrane region" description="Helical" evidence="1">
    <location>
        <begin position="295"/>
        <end position="312"/>
    </location>
</feature>
<feature type="transmembrane region" description="Helical" evidence="1">
    <location>
        <begin position="268"/>
        <end position="288"/>
    </location>
</feature>
<feature type="transmembrane region" description="Helical" evidence="1">
    <location>
        <begin position="20"/>
        <end position="40"/>
    </location>
</feature>
<dbReference type="RefSeq" id="WP_139230198.1">
    <property type="nucleotide sequence ID" value="NZ_FPAS01000001.1"/>
</dbReference>
<evidence type="ECO:0000256" key="1">
    <source>
        <dbReference type="SAM" id="Phobius"/>
    </source>
</evidence>
<name>A0A1I6XJ01_9FLAO</name>
<accession>A0A1I6XJ01</accession>
<reference evidence="2 3" key="1">
    <citation type="submission" date="2016-10" db="EMBL/GenBank/DDBJ databases">
        <authorList>
            <person name="de Groot N.N."/>
        </authorList>
    </citation>
    <scope>NUCLEOTIDE SEQUENCE [LARGE SCALE GENOMIC DNA]</scope>
    <source>
        <strain evidence="2 3">CGMCC 1.7005</strain>
    </source>
</reference>
<proteinExistence type="predicted"/>
<evidence type="ECO:0008006" key="4">
    <source>
        <dbReference type="Google" id="ProtNLM"/>
    </source>
</evidence>
<gene>
    <name evidence="2" type="ORF">SAMN05216474_0245</name>
</gene>
<sequence length="522" mass="60170">MNTSLKQKITSKLHQPPFLFGFLVVVLLVLKTIVLVNYSFEFTSNDALIYWQGATDYAQGIFHEPYFYGQNYNPMLEALLALPLIKLGVSVELALPIVSSFVGVFPFVFIAFVLFKRHYHYPAYLFLLIPITLATEYDILTSLTRGFTSGIFICSFLIYPLLQPQKKSSFYLLGLICSLGFWFNANSVVFSLPVCLYLFFLNYKSITFYIGTLLAALPTFLLMYFANNFYVVNPSYLTHALGRMDFYLELIVEAFQHLDQFFRYLTPVIWSGNWLVLPVILVIGYLIMRKNWQKGVSIILGVIFILLSLGVHKIHDDIGVLFLSSVRMFLALPLLLGLALFWLNPQPKNSRNWNWIILTLVLFVGIRKITTSSSIVEKHTQTTNFGPIAIKDINELQEGCDELQHIVAKYDVDLVVYIADWKINAAEIGLYNYGCPILEDNAQNTVMNVYERRTWVFEEEKNKVRNNVLLYNAYVPNLDEIQKNMDCKVVQENPTLLLIENNTKTLSELSEIFNFPYKRHTY</sequence>
<feature type="transmembrane region" description="Helical" evidence="1">
    <location>
        <begin position="318"/>
        <end position="341"/>
    </location>
</feature>
<evidence type="ECO:0000313" key="2">
    <source>
        <dbReference type="EMBL" id="SFT38325.1"/>
    </source>
</evidence>
<feature type="transmembrane region" description="Helical" evidence="1">
    <location>
        <begin position="169"/>
        <end position="200"/>
    </location>
</feature>
<evidence type="ECO:0000313" key="3">
    <source>
        <dbReference type="Proteomes" id="UP000236454"/>
    </source>
</evidence>
<feature type="transmembrane region" description="Helical" evidence="1">
    <location>
        <begin position="146"/>
        <end position="162"/>
    </location>
</feature>